<feature type="compositionally biased region" description="Basic residues" evidence="1">
    <location>
        <begin position="155"/>
        <end position="168"/>
    </location>
</feature>
<accession>A0A423VXH0</accession>
<protein>
    <submittedName>
        <fullName evidence="2">Uncharacterized protein</fullName>
    </submittedName>
</protein>
<proteinExistence type="predicted"/>
<name>A0A423VXH0_9PEZI</name>
<feature type="region of interest" description="Disordered" evidence="1">
    <location>
        <begin position="29"/>
        <end position="101"/>
    </location>
</feature>
<feature type="compositionally biased region" description="Low complexity" evidence="1">
    <location>
        <begin position="41"/>
        <end position="59"/>
    </location>
</feature>
<dbReference type="OrthoDB" id="5240349at2759"/>
<comment type="caution">
    <text evidence="2">The sequence shown here is derived from an EMBL/GenBank/DDBJ whole genome shotgun (WGS) entry which is preliminary data.</text>
</comment>
<evidence type="ECO:0000256" key="1">
    <source>
        <dbReference type="SAM" id="MobiDB-lite"/>
    </source>
</evidence>
<gene>
    <name evidence="2" type="ORF">VMCG_07581</name>
</gene>
<organism evidence="2 3">
    <name type="scientific">Cytospora schulzeri</name>
    <dbReference type="NCBI Taxonomy" id="448051"/>
    <lineage>
        <taxon>Eukaryota</taxon>
        <taxon>Fungi</taxon>
        <taxon>Dikarya</taxon>
        <taxon>Ascomycota</taxon>
        <taxon>Pezizomycotina</taxon>
        <taxon>Sordariomycetes</taxon>
        <taxon>Sordariomycetidae</taxon>
        <taxon>Diaporthales</taxon>
        <taxon>Cytosporaceae</taxon>
        <taxon>Cytospora</taxon>
    </lineage>
</organism>
<dbReference type="Proteomes" id="UP000283895">
    <property type="component" value="Unassembled WGS sequence"/>
</dbReference>
<keyword evidence="3" id="KW-1185">Reference proteome</keyword>
<feature type="compositionally biased region" description="Basic and acidic residues" evidence="1">
    <location>
        <begin position="169"/>
        <end position="180"/>
    </location>
</feature>
<dbReference type="AlphaFoldDB" id="A0A423VXH0"/>
<sequence length="205" mass="23104">MKVKELRKVLEHGVSSTIYPESIRDQKVLDGAFRPTTSRGSTTLSSPTAAQSPPSSQRSIATKETAPRLGGTREGSLLCSPLPSPFRRNRTDSKSHANEPISIYQGLVKPIANPMYPLRSNQLNAHDEPKPKVSMQSDRQPGGNKRKTTSWVPLKLRRLSIKRNRNKRTSYEVRPEEESSRNQTNKLSEPPSRKWQPEGEPHPKY</sequence>
<feature type="region of interest" description="Disordered" evidence="1">
    <location>
        <begin position="115"/>
        <end position="205"/>
    </location>
</feature>
<evidence type="ECO:0000313" key="3">
    <source>
        <dbReference type="Proteomes" id="UP000283895"/>
    </source>
</evidence>
<feature type="compositionally biased region" description="Basic and acidic residues" evidence="1">
    <location>
        <begin position="191"/>
        <end position="205"/>
    </location>
</feature>
<evidence type="ECO:0000313" key="2">
    <source>
        <dbReference type="EMBL" id="ROV95705.1"/>
    </source>
</evidence>
<reference evidence="2 3" key="1">
    <citation type="submission" date="2015-09" db="EMBL/GenBank/DDBJ databases">
        <title>Host preference determinants of Valsa canker pathogens revealed by comparative genomics.</title>
        <authorList>
            <person name="Yin Z."/>
            <person name="Huang L."/>
        </authorList>
    </citation>
    <scope>NUCLEOTIDE SEQUENCE [LARGE SCALE GENOMIC DNA]</scope>
    <source>
        <strain evidence="2 3">03-1</strain>
    </source>
</reference>
<dbReference type="EMBL" id="LKEA01000035">
    <property type="protein sequence ID" value="ROV95705.1"/>
    <property type="molecule type" value="Genomic_DNA"/>
</dbReference>